<dbReference type="InterPro" id="IPR013106">
    <property type="entry name" value="Ig_V-set"/>
</dbReference>
<dbReference type="SUPFAM" id="SSF48726">
    <property type="entry name" value="Immunoglobulin"/>
    <property type="match status" value="1"/>
</dbReference>
<dbReference type="InterPro" id="IPR036116">
    <property type="entry name" value="FN3_sf"/>
</dbReference>
<evidence type="ECO:0000256" key="6">
    <source>
        <dbReference type="ARBA" id="ARBA00023157"/>
    </source>
</evidence>
<dbReference type="FunFam" id="2.60.40.10:FF:000774">
    <property type="entry name" value="Hepatitis A virus cellular receptor 1"/>
    <property type="match status" value="1"/>
</dbReference>
<evidence type="ECO:0000313" key="11">
    <source>
        <dbReference type="Ensembl" id="ENSHCOP00000012193.1"/>
    </source>
</evidence>
<evidence type="ECO:0000256" key="9">
    <source>
        <dbReference type="ARBA" id="ARBA00038203"/>
    </source>
</evidence>
<dbReference type="PROSITE" id="PS50835">
    <property type="entry name" value="IG_LIKE"/>
    <property type="match status" value="1"/>
</dbReference>
<dbReference type="InterPro" id="IPR013783">
    <property type="entry name" value="Ig-like_fold"/>
</dbReference>
<dbReference type="InterPro" id="IPR007110">
    <property type="entry name" value="Ig-like_dom"/>
</dbReference>
<dbReference type="InterPro" id="IPR003599">
    <property type="entry name" value="Ig_sub"/>
</dbReference>
<evidence type="ECO:0000256" key="4">
    <source>
        <dbReference type="ARBA" id="ARBA00022989"/>
    </source>
</evidence>
<dbReference type="STRING" id="109280.ENSHCOP00000012193"/>
<dbReference type="InterPro" id="IPR003961">
    <property type="entry name" value="FN3_dom"/>
</dbReference>
<keyword evidence="2" id="KW-0812">Transmembrane</keyword>
<evidence type="ECO:0000256" key="7">
    <source>
        <dbReference type="ARBA" id="ARBA00023180"/>
    </source>
</evidence>
<proteinExistence type="inferred from homology"/>
<dbReference type="PANTHER" id="PTHR46608:SF3">
    <property type="entry name" value="T-CELL IMMUNOGLOBULIN AND MUCIN DOMAIN-CONTAINING PROTEIN 4"/>
    <property type="match status" value="1"/>
</dbReference>
<dbReference type="GO" id="GO:0043277">
    <property type="term" value="P:apoptotic cell clearance"/>
    <property type="evidence" value="ECO:0007669"/>
    <property type="project" value="TreeGrafter"/>
</dbReference>
<dbReference type="SUPFAM" id="SSF49265">
    <property type="entry name" value="Fibronectin type III"/>
    <property type="match status" value="1"/>
</dbReference>
<reference evidence="11" key="2">
    <citation type="submission" date="2025-09" db="UniProtKB">
        <authorList>
            <consortium name="Ensembl"/>
        </authorList>
    </citation>
    <scope>IDENTIFICATION</scope>
</reference>
<protein>
    <recommendedName>
        <fullName evidence="10">Ig-like domain-containing protein</fullName>
    </recommendedName>
</protein>
<reference evidence="11" key="1">
    <citation type="submission" date="2025-08" db="UniProtKB">
        <authorList>
            <consortium name="Ensembl"/>
        </authorList>
    </citation>
    <scope>IDENTIFICATION</scope>
</reference>
<dbReference type="Pfam" id="PF07686">
    <property type="entry name" value="V-set"/>
    <property type="match status" value="1"/>
</dbReference>
<accession>A0A3Q2Y5B6</accession>
<dbReference type="Ensembl" id="ENSHCOT00000019118.1">
    <property type="protein sequence ID" value="ENSHCOP00000012193.1"/>
    <property type="gene ID" value="ENSHCOG00000015170.1"/>
</dbReference>
<dbReference type="Proteomes" id="UP000264820">
    <property type="component" value="Unplaced"/>
</dbReference>
<dbReference type="GO" id="GO:0060097">
    <property type="term" value="P:cytoskeletal rearrangement involved in phagocytosis, engulfment"/>
    <property type="evidence" value="ECO:0007669"/>
    <property type="project" value="TreeGrafter"/>
</dbReference>
<name>A0A3Q2Y5B6_HIPCM</name>
<dbReference type="GO" id="GO:0001786">
    <property type="term" value="F:phosphatidylserine binding"/>
    <property type="evidence" value="ECO:0007669"/>
    <property type="project" value="TreeGrafter"/>
</dbReference>
<evidence type="ECO:0000256" key="5">
    <source>
        <dbReference type="ARBA" id="ARBA00023136"/>
    </source>
</evidence>
<keyword evidence="12" id="KW-1185">Reference proteome</keyword>
<feature type="domain" description="Ig-like" evidence="10">
    <location>
        <begin position="49"/>
        <end position="130"/>
    </location>
</feature>
<keyword evidence="7" id="KW-0325">Glycoprotein</keyword>
<dbReference type="Gene3D" id="2.60.40.10">
    <property type="entry name" value="Immunoglobulins"/>
    <property type="match status" value="1"/>
</dbReference>
<comment type="subcellular location">
    <subcellularLocation>
        <location evidence="1">Membrane</location>
        <topology evidence="1">Single-pass type I membrane protein</topology>
    </subcellularLocation>
</comment>
<evidence type="ECO:0000256" key="3">
    <source>
        <dbReference type="ARBA" id="ARBA00022729"/>
    </source>
</evidence>
<keyword evidence="8" id="KW-0393">Immunoglobulin domain</keyword>
<dbReference type="GeneTree" id="ENSGT00940000159345"/>
<organism evidence="11 12">
    <name type="scientific">Hippocampus comes</name>
    <name type="common">Tiger tail seahorse</name>
    <dbReference type="NCBI Taxonomy" id="109280"/>
    <lineage>
        <taxon>Eukaryota</taxon>
        <taxon>Metazoa</taxon>
        <taxon>Chordata</taxon>
        <taxon>Craniata</taxon>
        <taxon>Vertebrata</taxon>
        <taxon>Euteleostomi</taxon>
        <taxon>Actinopterygii</taxon>
        <taxon>Neopterygii</taxon>
        <taxon>Teleostei</taxon>
        <taxon>Neoteleostei</taxon>
        <taxon>Acanthomorphata</taxon>
        <taxon>Syngnathiaria</taxon>
        <taxon>Syngnathiformes</taxon>
        <taxon>Syngnathoidei</taxon>
        <taxon>Syngnathidae</taxon>
        <taxon>Hippocampus</taxon>
    </lineage>
</organism>
<keyword evidence="6" id="KW-1015">Disulfide bond</keyword>
<keyword evidence="4" id="KW-1133">Transmembrane helix</keyword>
<comment type="similarity">
    <text evidence="9">Belongs to the immunoglobulin superfamily. TIM family.</text>
</comment>
<dbReference type="CDD" id="cd00063">
    <property type="entry name" value="FN3"/>
    <property type="match status" value="1"/>
</dbReference>
<evidence type="ECO:0000256" key="8">
    <source>
        <dbReference type="ARBA" id="ARBA00023319"/>
    </source>
</evidence>
<dbReference type="AlphaFoldDB" id="A0A3Q2Y5B6"/>
<dbReference type="GO" id="GO:0016020">
    <property type="term" value="C:membrane"/>
    <property type="evidence" value="ECO:0007669"/>
    <property type="project" value="UniProtKB-SubCell"/>
</dbReference>
<dbReference type="InterPro" id="IPR036179">
    <property type="entry name" value="Ig-like_dom_sf"/>
</dbReference>
<dbReference type="PANTHER" id="PTHR46608">
    <property type="entry name" value="T-CELL IMMUNOGLOBULIN AND MUCIN DOMAIN-CONTAINING PROTEIN 4"/>
    <property type="match status" value="1"/>
</dbReference>
<evidence type="ECO:0000256" key="1">
    <source>
        <dbReference type="ARBA" id="ARBA00004479"/>
    </source>
</evidence>
<evidence type="ECO:0000259" key="10">
    <source>
        <dbReference type="PROSITE" id="PS50835"/>
    </source>
</evidence>
<keyword evidence="5" id="KW-0472">Membrane</keyword>
<keyword evidence="3" id="KW-0732">Signal</keyword>
<evidence type="ECO:0000313" key="12">
    <source>
        <dbReference type="Proteomes" id="UP000264820"/>
    </source>
</evidence>
<sequence>MRQVFCTRQNANVWESTSSNAKINSDLTSGVSLLLLCLLRALKVSGHVGHNVTMPCAYSAQAHGLLMCWGRGSLPSRGCANEVIKTDGTSVTSRSSERYLLMGNIVEGDVSLTIRQVVESDSGVYGCRVEIPGWFNDRKHQMSLMVVPGESQIAVDCTVNLILSGLRPSTQYSVLIKAKTNAGLGPASGNLFYHKCALLCKTRTHGYISLFYAIIHDFIQVHLDKLESHRKLYFSKKVKVK</sequence>
<dbReference type="SMART" id="SM00409">
    <property type="entry name" value="IG"/>
    <property type="match status" value="1"/>
</dbReference>
<evidence type="ECO:0000256" key="2">
    <source>
        <dbReference type="ARBA" id="ARBA00022692"/>
    </source>
</evidence>